<evidence type="ECO:0000256" key="10">
    <source>
        <dbReference type="ARBA" id="ARBA00044960"/>
    </source>
</evidence>
<feature type="non-terminal residue" evidence="12">
    <location>
        <position position="282"/>
    </location>
</feature>
<dbReference type="Proteomes" id="UP000560386">
    <property type="component" value="Unassembled WGS sequence"/>
</dbReference>
<accession>A0A7K8LU06</accession>
<keyword evidence="5 11" id="KW-0472">Membrane</keyword>
<dbReference type="InterPro" id="IPR029382">
    <property type="entry name" value="NCU-G1"/>
</dbReference>
<evidence type="ECO:0000256" key="1">
    <source>
        <dbReference type="ARBA" id="ARBA00010599"/>
    </source>
</evidence>
<protein>
    <submittedName>
        <fullName evidence="12">GLMPA protein</fullName>
    </submittedName>
</protein>
<evidence type="ECO:0000256" key="7">
    <source>
        <dbReference type="ARBA" id="ARBA00023228"/>
    </source>
</evidence>
<comment type="subcellular location">
    <subcellularLocation>
        <location evidence="9">Lysosome membrane</location>
        <topology evidence="9">Single-pass type I membrane protein</topology>
        <orientation evidence="9">Lumenal side</orientation>
    </subcellularLocation>
</comment>
<reference evidence="12 13" key="1">
    <citation type="submission" date="2019-09" db="EMBL/GenBank/DDBJ databases">
        <title>Bird 10,000 Genomes (B10K) Project - Family phase.</title>
        <authorList>
            <person name="Zhang G."/>
        </authorList>
    </citation>
    <scope>NUCLEOTIDE SEQUENCE [LARGE SCALE GENOMIC DNA]</scope>
    <source>
        <strain evidence="12">B10K-CU-031-01</strain>
        <tissue evidence="12">Muscle</tissue>
    </source>
</reference>
<keyword evidence="3" id="KW-0732">Signal</keyword>
<comment type="subunit">
    <text evidence="10">Interacts (via lumenal domain) with lysosomal protein MFSD1; the interaction starts while both proteins are still in the endoplasmic reticulum and is required for stabilization of MFSD1 in lysosomes but has no direct effect on its targeting to lysosomes or transporter activity.</text>
</comment>
<dbReference type="PANTHER" id="PTHR31981:SF1">
    <property type="entry name" value="GLYCOSYLATED LYSOSOMAL MEMBRANE PROTEIN"/>
    <property type="match status" value="1"/>
</dbReference>
<evidence type="ECO:0000256" key="9">
    <source>
        <dbReference type="ARBA" id="ARBA00024189"/>
    </source>
</evidence>
<evidence type="ECO:0000256" key="6">
    <source>
        <dbReference type="ARBA" id="ARBA00023180"/>
    </source>
</evidence>
<feature type="non-terminal residue" evidence="12">
    <location>
        <position position="1"/>
    </location>
</feature>
<evidence type="ECO:0000256" key="2">
    <source>
        <dbReference type="ARBA" id="ARBA00022692"/>
    </source>
</evidence>
<dbReference type="EMBL" id="VWPR01004659">
    <property type="protein sequence ID" value="NXE30474.1"/>
    <property type="molecule type" value="Genomic_DNA"/>
</dbReference>
<name>A0A7K8LU06_9AVES</name>
<evidence type="ECO:0000313" key="12">
    <source>
        <dbReference type="EMBL" id="NXE30474.1"/>
    </source>
</evidence>
<comment type="similarity">
    <text evidence="1">Belongs to the GLMP family.</text>
</comment>
<organism evidence="12 13">
    <name type="scientific">Ardeotis kori</name>
    <dbReference type="NCBI Taxonomy" id="89386"/>
    <lineage>
        <taxon>Eukaryota</taxon>
        <taxon>Metazoa</taxon>
        <taxon>Chordata</taxon>
        <taxon>Craniata</taxon>
        <taxon>Vertebrata</taxon>
        <taxon>Euteleostomi</taxon>
        <taxon>Archelosauria</taxon>
        <taxon>Archosauria</taxon>
        <taxon>Dinosauria</taxon>
        <taxon>Saurischia</taxon>
        <taxon>Theropoda</taxon>
        <taxon>Coelurosauria</taxon>
        <taxon>Aves</taxon>
        <taxon>Neognathae</taxon>
        <taxon>Neoaves</taxon>
        <taxon>Otidimorphae</taxon>
        <taxon>Otidiformes</taxon>
        <taxon>Otididae</taxon>
        <taxon>Ardeotis</taxon>
    </lineage>
</organism>
<evidence type="ECO:0000256" key="3">
    <source>
        <dbReference type="ARBA" id="ARBA00022729"/>
    </source>
</evidence>
<gene>
    <name evidence="12" type="primary">Glmpa</name>
    <name evidence="12" type="ORF">ARDKOR_R12590</name>
</gene>
<sequence length="282" mass="30458">VFEYSEPKPLEELFYSTYDLSGFSWDSINHTLNRTALTAEFTGVPAADPSGSFSNGSLAFRVTAYEAGGRDGPLPSLLHTANSSKVEFVLAGVAPRGNGSRFVLEVATLEETGVAQKLRSARSIDDEYTPTIFETLSLVAESRNDSSALSFLQWKATAYGSQTPRREDSIRCRSRGLQAANWTLPASSVVRAYFGEGAGSAYTVSAINISFGGEDGRVYQEKRYLSWSALLGFGQPPEDAFSPLVVSIMAVALGTPAAMLLAGGCLLLCARRKRYSEYEPIN</sequence>
<evidence type="ECO:0000256" key="4">
    <source>
        <dbReference type="ARBA" id="ARBA00022989"/>
    </source>
</evidence>
<evidence type="ECO:0000256" key="5">
    <source>
        <dbReference type="ARBA" id="ARBA00023136"/>
    </source>
</evidence>
<comment type="function">
    <text evidence="8">Required to protect lysosomal transporter MFSD1 from lysosomal proteolysis and for MFSD1 lysosomal localization.</text>
</comment>
<dbReference type="PANTHER" id="PTHR31981">
    <property type="entry name" value="GLYCOSYLATED LYSOSOMAL MEMBRANE PROTEIN"/>
    <property type="match status" value="1"/>
</dbReference>
<dbReference type="GO" id="GO:0005765">
    <property type="term" value="C:lysosomal membrane"/>
    <property type="evidence" value="ECO:0007669"/>
    <property type="project" value="UniProtKB-SubCell"/>
</dbReference>
<evidence type="ECO:0000256" key="8">
    <source>
        <dbReference type="ARBA" id="ARBA00024176"/>
    </source>
</evidence>
<evidence type="ECO:0000256" key="11">
    <source>
        <dbReference type="SAM" id="Phobius"/>
    </source>
</evidence>
<keyword evidence="13" id="KW-1185">Reference proteome</keyword>
<dbReference type="AlphaFoldDB" id="A0A7K8LU06"/>
<evidence type="ECO:0000313" key="13">
    <source>
        <dbReference type="Proteomes" id="UP000560386"/>
    </source>
</evidence>
<proteinExistence type="inferred from homology"/>
<keyword evidence="6" id="KW-0325">Glycoprotein</keyword>
<dbReference type="Pfam" id="PF15065">
    <property type="entry name" value="NCU-G1"/>
    <property type="match status" value="1"/>
</dbReference>
<keyword evidence="7" id="KW-0458">Lysosome</keyword>
<feature type="transmembrane region" description="Helical" evidence="11">
    <location>
        <begin position="244"/>
        <end position="269"/>
    </location>
</feature>
<keyword evidence="4 11" id="KW-1133">Transmembrane helix</keyword>
<keyword evidence="2 11" id="KW-0812">Transmembrane</keyword>
<comment type="caution">
    <text evidence="12">The sequence shown here is derived from an EMBL/GenBank/DDBJ whole genome shotgun (WGS) entry which is preliminary data.</text>
</comment>